<dbReference type="EMBL" id="JAPWIS010000020">
    <property type="protein sequence ID" value="MCZ4588156.1"/>
    <property type="molecule type" value="Genomic_DNA"/>
</dbReference>
<protein>
    <submittedName>
        <fullName evidence="2">Uncharacterized protein</fullName>
    </submittedName>
</protein>
<feature type="region of interest" description="Disordered" evidence="1">
    <location>
        <begin position="1"/>
        <end position="32"/>
    </location>
</feature>
<name>A0ABT4NLB4_RHOOP</name>
<comment type="caution">
    <text evidence="2">The sequence shown here is derived from an EMBL/GenBank/DDBJ whole genome shotgun (WGS) entry which is preliminary data.</text>
</comment>
<proteinExistence type="predicted"/>
<accession>A0ABT4NLB4</accession>
<evidence type="ECO:0000313" key="2">
    <source>
        <dbReference type="EMBL" id="MCZ4588156.1"/>
    </source>
</evidence>
<sequence>MSANNGKHSPMWAARASGSTPPSSRAFYPPPAAGSLTPSTTTLAFTATQILVPASGFIWAATAKVGALPILGFDRFTDGSGEMRWRIGGVVPVNSERGRDVTESAAGRLAGEAIFVPTGFPLARWTADLNESTTQATWTVAGHEETVRLEIGEDGALRGLQMQCWGNPDGQGFGRYRFTVTIDAERRFTGITIPAQLRAGWETGSTSESEFFRAEITDARFRWRNIDRRCRRCGPILLATREPRSGEGGSSAILEQFAVHRSVWGASVSTT</sequence>
<evidence type="ECO:0000256" key="1">
    <source>
        <dbReference type="SAM" id="MobiDB-lite"/>
    </source>
</evidence>
<evidence type="ECO:0000313" key="3">
    <source>
        <dbReference type="Proteomes" id="UP001066327"/>
    </source>
</evidence>
<organism evidence="2 3">
    <name type="scientific">Rhodococcus opacus</name>
    <name type="common">Nocardia opaca</name>
    <dbReference type="NCBI Taxonomy" id="37919"/>
    <lineage>
        <taxon>Bacteria</taxon>
        <taxon>Bacillati</taxon>
        <taxon>Actinomycetota</taxon>
        <taxon>Actinomycetes</taxon>
        <taxon>Mycobacteriales</taxon>
        <taxon>Nocardiaceae</taxon>
        <taxon>Rhodococcus</taxon>
    </lineage>
</organism>
<dbReference type="Proteomes" id="UP001066327">
    <property type="component" value="Unassembled WGS sequence"/>
</dbReference>
<gene>
    <name evidence="2" type="ORF">O4328_31505</name>
</gene>
<reference evidence="2" key="1">
    <citation type="submission" date="2022-12" db="EMBL/GenBank/DDBJ databases">
        <authorList>
            <person name="Krivoruchko A.V."/>
            <person name="Elkin A."/>
        </authorList>
    </citation>
    <scope>NUCLEOTIDE SEQUENCE</scope>
    <source>
        <strain evidence="2">IEGM 249</strain>
    </source>
</reference>
<dbReference type="RefSeq" id="WP_269592167.1">
    <property type="nucleotide sequence ID" value="NZ_JAPWIS010000020.1"/>
</dbReference>
<keyword evidence="3" id="KW-1185">Reference proteome</keyword>
<dbReference type="Pfam" id="PF21900">
    <property type="entry name" value="DUF6920"/>
    <property type="match status" value="1"/>
</dbReference>
<dbReference type="InterPro" id="IPR054213">
    <property type="entry name" value="DUF6920"/>
</dbReference>